<evidence type="ECO:0000259" key="5">
    <source>
        <dbReference type="Pfam" id="PF01676"/>
    </source>
</evidence>
<reference evidence="6" key="2">
    <citation type="journal article" date="2023" name="Biology">
        <title>Prokaryotic Life Associated with Coal-Fire Gas Vents Revealed by Metagenomics.</title>
        <authorList>
            <person name="Kadnikov V.V."/>
            <person name="Mardanov A.V."/>
            <person name="Beletsky A.V."/>
            <person name="Karnachuk O.V."/>
            <person name="Ravin N.V."/>
        </authorList>
    </citation>
    <scope>NUCLEOTIDE SEQUENCE</scope>
    <source>
        <strain evidence="6">Bu02</strain>
    </source>
</reference>
<comment type="similarity">
    <text evidence="1">Belongs to the phosphopentomutase family.</text>
</comment>
<dbReference type="EC" id="5.4.2.7" evidence="6"/>
<evidence type="ECO:0000256" key="4">
    <source>
        <dbReference type="ARBA" id="ARBA00023235"/>
    </source>
</evidence>
<dbReference type="GO" id="GO:0043094">
    <property type="term" value="P:metabolic compound salvage"/>
    <property type="evidence" value="ECO:0007669"/>
    <property type="project" value="InterPro"/>
</dbReference>
<dbReference type="PANTHER" id="PTHR21110">
    <property type="entry name" value="PHOSPHOPENTOMUTASE"/>
    <property type="match status" value="1"/>
</dbReference>
<evidence type="ECO:0000256" key="2">
    <source>
        <dbReference type="ARBA" id="ARBA00022723"/>
    </source>
</evidence>
<sequence length="398" mass="42714">MKAVILVIDGLGVGAMDDVSMVRPQDVGTNTFKHVLEANPDVRLRALESLGAGLIVRTSNLRPIEAPLASYGASLLAHEGADTFQGHQEIAGSLPKPPVAIPFRDAAQRVRHALETAGYRAEQPDGSGGYLVVNGLVVVADNIEGEPYLNYNVTAPLDSIPFDEVLRIGQIVRRYAQVSRVIVLGGRGITIDNIMSAIERTPYGATGVNCTRSGVYKRGYVVRHLGNTDRPDLQVTGLVRKAGLPVVLIGKAADVLHADGAIYEPCVDTEKVMKTLCRYASQLDAGLIVANVQETDLAGHSRDPVKWAEALMVVDQHLPKLIEVLNDEDLLFVTGDHGNDPVRGTGHHTREKTLLLAFGKKFKPRSLGVRVTLSDIGATAASYLGVGQTEAGTRMILD</sequence>
<dbReference type="Gene3D" id="3.40.720.10">
    <property type="entry name" value="Alkaline Phosphatase, subunit A"/>
    <property type="match status" value="1"/>
</dbReference>
<dbReference type="InterPro" id="IPR024052">
    <property type="entry name" value="Phosphopentomutase_DeoB_cap_sf"/>
</dbReference>
<reference evidence="6" key="1">
    <citation type="submission" date="2020-10" db="EMBL/GenBank/DDBJ databases">
        <authorList>
            <person name="Kadnikov V."/>
            <person name="Beletsky A.V."/>
            <person name="Mardanov A.V."/>
            <person name="Karnachuk O.V."/>
            <person name="Ravin N.V."/>
        </authorList>
    </citation>
    <scope>NUCLEOTIDE SEQUENCE</scope>
    <source>
        <strain evidence="6">Bu02</strain>
    </source>
</reference>
<protein>
    <submittedName>
        <fullName evidence="6">Phosphopentomutase</fullName>
        <ecNumber evidence="6">5.4.2.7</ecNumber>
    </submittedName>
</protein>
<dbReference type="Gene3D" id="3.30.70.1250">
    <property type="entry name" value="Phosphopentomutase"/>
    <property type="match status" value="1"/>
</dbReference>
<dbReference type="Pfam" id="PF01676">
    <property type="entry name" value="Metalloenzyme"/>
    <property type="match status" value="1"/>
</dbReference>
<evidence type="ECO:0000256" key="1">
    <source>
        <dbReference type="ARBA" id="ARBA00010373"/>
    </source>
</evidence>
<dbReference type="NCBIfam" id="NF009049">
    <property type="entry name" value="PRK12383.1"/>
    <property type="match status" value="1"/>
</dbReference>
<dbReference type="GO" id="GO:0008973">
    <property type="term" value="F:phosphopentomutase activity"/>
    <property type="evidence" value="ECO:0007669"/>
    <property type="project" value="UniProtKB-EC"/>
</dbReference>
<dbReference type="PIRSF" id="PIRSF001491">
    <property type="entry name" value="Ppentomutase"/>
    <property type="match status" value="1"/>
</dbReference>
<dbReference type="EMBL" id="CP062796">
    <property type="protein sequence ID" value="QUL99381.1"/>
    <property type="molecule type" value="Genomic_DNA"/>
</dbReference>
<proteinExistence type="inferred from homology"/>
<dbReference type="GO" id="GO:0005829">
    <property type="term" value="C:cytosol"/>
    <property type="evidence" value="ECO:0007669"/>
    <property type="project" value="TreeGrafter"/>
</dbReference>
<dbReference type="InterPro" id="IPR006124">
    <property type="entry name" value="Metalloenzyme"/>
</dbReference>
<dbReference type="InterPro" id="IPR017850">
    <property type="entry name" value="Alkaline_phosphatase_core_sf"/>
</dbReference>
<dbReference type="GO" id="GO:0009117">
    <property type="term" value="P:nucleotide metabolic process"/>
    <property type="evidence" value="ECO:0007669"/>
    <property type="project" value="InterPro"/>
</dbReference>
<evidence type="ECO:0000256" key="3">
    <source>
        <dbReference type="ARBA" id="ARBA00023211"/>
    </source>
</evidence>
<dbReference type="KEGG" id="fcz:IMF26_04840"/>
<dbReference type="GO" id="GO:0000287">
    <property type="term" value="F:magnesium ion binding"/>
    <property type="evidence" value="ECO:0007669"/>
    <property type="project" value="InterPro"/>
</dbReference>
<accession>A0AAT9LEB7</accession>
<dbReference type="SUPFAM" id="SSF53649">
    <property type="entry name" value="Alkaline phosphatase-like"/>
    <property type="match status" value="1"/>
</dbReference>
<dbReference type="PANTHER" id="PTHR21110:SF0">
    <property type="entry name" value="PHOSPHOPENTOMUTASE"/>
    <property type="match status" value="1"/>
</dbReference>
<keyword evidence="3" id="KW-0464">Manganese</keyword>
<keyword evidence="4 6" id="KW-0413">Isomerase</keyword>
<evidence type="ECO:0000313" key="6">
    <source>
        <dbReference type="EMBL" id="QUL99381.1"/>
    </source>
</evidence>
<dbReference type="CDD" id="cd16009">
    <property type="entry name" value="PPM"/>
    <property type="match status" value="1"/>
</dbReference>
<dbReference type="AlphaFoldDB" id="A0AAT9LEB7"/>
<gene>
    <name evidence="6" type="ORF">IMF26_04840</name>
</gene>
<feature type="domain" description="Metalloenzyme" evidence="5">
    <location>
        <begin position="1"/>
        <end position="386"/>
    </location>
</feature>
<name>A0AAT9LEB7_9FIRM</name>
<organism evidence="6">
    <name type="scientific">Candidatus Fermentithermobacillus carboniphilus</name>
    <dbReference type="NCBI Taxonomy" id="3085328"/>
    <lineage>
        <taxon>Bacteria</taxon>
        <taxon>Bacillati</taxon>
        <taxon>Bacillota</taxon>
        <taxon>Candidatus Fermentithermobacillia</taxon>
        <taxon>Candidatus Fermentithermobacillales</taxon>
        <taxon>Candidatus Fermentithermobacillaceae</taxon>
        <taxon>Candidatus Fermentithermobacillus</taxon>
    </lineage>
</organism>
<dbReference type="InterPro" id="IPR010045">
    <property type="entry name" value="DeoB"/>
</dbReference>
<keyword evidence="2" id="KW-0479">Metal-binding</keyword>